<dbReference type="Pfam" id="PF11380">
    <property type="entry name" value="Stealth_CR2"/>
    <property type="match status" value="1"/>
</dbReference>
<proteinExistence type="inferred from homology"/>
<dbReference type="InterPro" id="IPR021520">
    <property type="entry name" value="Stealth_CR2"/>
</dbReference>
<dbReference type="Pfam" id="PF17103">
    <property type="entry name" value="Stealth_CR4"/>
    <property type="match status" value="1"/>
</dbReference>
<evidence type="ECO:0000256" key="2">
    <source>
        <dbReference type="ARBA" id="ARBA00022679"/>
    </source>
</evidence>
<evidence type="ECO:0000259" key="7">
    <source>
        <dbReference type="Pfam" id="PF17102"/>
    </source>
</evidence>
<feature type="domain" description="Stealth protein CR2 conserved region 2" evidence="5">
    <location>
        <begin position="358"/>
        <end position="463"/>
    </location>
</feature>
<feature type="region of interest" description="Disordered" evidence="4">
    <location>
        <begin position="1"/>
        <end position="25"/>
    </location>
</feature>
<dbReference type="InterPro" id="IPR031356">
    <property type="entry name" value="Stealth_CR4"/>
</dbReference>
<evidence type="ECO:0000259" key="6">
    <source>
        <dbReference type="Pfam" id="PF17101"/>
    </source>
</evidence>
<gene>
    <name evidence="9" type="ORF">J2Z77_000174</name>
</gene>
<feature type="domain" description="Stealth protein CR3 conserved region 3" evidence="7">
    <location>
        <begin position="507"/>
        <end position="552"/>
    </location>
</feature>
<dbReference type="Pfam" id="PF17101">
    <property type="entry name" value="Stealth_CR1"/>
    <property type="match status" value="1"/>
</dbReference>
<feature type="region of interest" description="Disordered" evidence="4">
    <location>
        <begin position="632"/>
        <end position="652"/>
    </location>
</feature>
<keyword evidence="2" id="KW-0808">Transferase</keyword>
<organism evidence="9 10">
    <name type="scientific">Streptomyces avidinii</name>
    <dbReference type="NCBI Taxonomy" id="1895"/>
    <lineage>
        <taxon>Bacteria</taxon>
        <taxon>Bacillati</taxon>
        <taxon>Actinomycetota</taxon>
        <taxon>Actinomycetes</taxon>
        <taxon>Kitasatosporales</taxon>
        <taxon>Streptomycetaceae</taxon>
        <taxon>Streptomyces</taxon>
    </lineage>
</organism>
<evidence type="ECO:0000313" key="10">
    <source>
        <dbReference type="Proteomes" id="UP001519310"/>
    </source>
</evidence>
<evidence type="ECO:0000259" key="8">
    <source>
        <dbReference type="Pfam" id="PF17103"/>
    </source>
</evidence>
<evidence type="ECO:0000259" key="5">
    <source>
        <dbReference type="Pfam" id="PF11380"/>
    </source>
</evidence>
<comment type="caution">
    <text evidence="9">The sequence shown here is derived from an EMBL/GenBank/DDBJ whole genome shotgun (WGS) entry which is preliminary data.</text>
</comment>
<sequence>MPLSAPLLPGTLGGSAAAHRHRTPRSYMQGVPRLLLPAGLRRLARTLRRAGGVPPQPGPAGRERIGGRTPAPSGLTAREEELLATVPGLIHHRGRLATVRDDLLPADARTASLRSVAEALEAAGVPYGLVPDGELVHRVAIAPGDRAAALKACAAALTGLPVYARLLTADGEAGDVLAEDLPAAVESAESADARGASGAGSGAKDATHTARVRAVRIHQPIITSGRTLSYGPETGCDLEFWEIPDSGEGALAVLRETPYGWWVPSLAASASRRIDDREYPVVDCFSSRFPDDIDFPIDAVITWVDAADPAWRHRRDRAAEAEAGTGRSSGTDRTDRTDGTDGTDGTGGVPGIDLAENRYRDRGELRYCLRSIAAYAPWVRRIFLVTDDQAPAWLAADHPDITVIDHRELSTEPAAPAVFNSHAIESRLHHIPGLAEHFLYFNDDIFLGRPQRPQNYFLPSGLPKVFHDWRAVDPGSRAGDDVFTSSQKVTRQAVEEAVGRTYPHILAHTPYPLTRSAFTRVEELLPGRLAATARSVFRSADDIAPVTLTAHLALAEGHAVEGDLAHTYVSTARRSEIERLPDLAAERGHDAFCLADDEDPDEPDEGGAGGGLSATQQHNVVTAFLEAYFPVPSPFEKSQSTPTGNDSSRPVD</sequence>
<evidence type="ECO:0000256" key="3">
    <source>
        <dbReference type="ARBA" id="ARBA00023169"/>
    </source>
</evidence>
<feature type="domain" description="Stealth protein CR4 conserved region 4" evidence="8">
    <location>
        <begin position="583"/>
        <end position="641"/>
    </location>
</feature>
<comment type="similarity">
    <text evidence="1">Belongs to the stealth family.</text>
</comment>
<accession>A0ABS4KWK3</accession>
<feature type="region of interest" description="Disordered" evidence="4">
    <location>
        <begin position="315"/>
        <end position="353"/>
    </location>
</feature>
<dbReference type="InterPro" id="IPR047141">
    <property type="entry name" value="Stealth"/>
</dbReference>
<feature type="domain" description="Stealth protein CR1 conserved region 1" evidence="6">
    <location>
        <begin position="295"/>
        <end position="318"/>
    </location>
</feature>
<reference evidence="9 10" key="1">
    <citation type="submission" date="2021-03" db="EMBL/GenBank/DDBJ databases">
        <title>Genomic Encyclopedia of Type Strains, Phase IV (KMG-IV): sequencing the most valuable type-strain genomes for metagenomic binning, comparative biology and taxonomic classification.</title>
        <authorList>
            <person name="Goeker M."/>
        </authorList>
    </citation>
    <scope>NUCLEOTIDE SEQUENCE [LARGE SCALE GENOMIC DNA]</scope>
    <source>
        <strain evidence="9 10">DSM 40526</strain>
    </source>
</reference>
<name>A0ABS4KWK3_STRAV</name>
<dbReference type="InterPro" id="IPR031357">
    <property type="entry name" value="Stealth_CR3"/>
</dbReference>
<protein>
    <recommendedName>
        <fullName evidence="11">Stealth-like protein</fullName>
    </recommendedName>
</protein>
<evidence type="ECO:0000256" key="4">
    <source>
        <dbReference type="SAM" id="MobiDB-lite"/>
    </source>
</evidence>
<feature type="region of interest" description="Disordered" evidence="4">
    <location>
        <begin position="594"/>
        <end position="615"/>
    </location>
</feature>
<keyword evidence="3" id="KW-0270">Exopolysaccharide synthesis</keyword>
<feature type="compositionally biased region" description="Basic and acidic residues" evidence="4">
    <location>
        <begin position="330"/>
        <end position="339"/>
    </location>
</feature>
<evidence type="ECO:0000313" key="9">
    <source>
        <dbReference type="EMBL" id="MBP2034390.1"/>
    </source>
</evidence>
<dbReference type="Proteomes" id="UP001519310">
    <property type="component" value="Unassembled WGS sequence"/>
</dbReference>
<dbReference type="RefSeq" id="WP_189964852.1">
    <property type="nucleotide sequence ID" value="NZ_BMVL01000002.1"/>
</dbReference>
<feature type="region of interest" description="Disordered" evidence="4">
    <location>
        <begin position="48"/>
        <end position="74"/>
    </location>
</feature>
<dbReference type="EMBL" id="JAGGLQ010000001">
    <property type="protein sequence ID" value="MBP2034390.1"/>
    <property type="molecule type" value="Genomic_DNA"/>
</dbReference>
<feature type="compositionally biased region" description="Polar residues" evidence="4">
    <location>
        <begin position="636"/>
        <end position="652"/>
    </location>
</feature>
<dbReference type="InterPro" id="IPR031358">
    <property type="entry name" value="Stealth_CR1"/>
</dbReference>
<dbReference type="PANTHER" id="PTHR24045:SF0">
    <property type="entry name" value="N-ACETYLGLUCOSAMINE-1-PHOSPHOTRANSFERASE SUBUNITS ALPHA_BETA"/>
    <property type="match status" value="1"/>
</dbReference>
<evidence type="ECO:0008006" key="11">
    <source>
        <dbReference type="Google" id="ProtNLM"/>
    </source>
</evidence>
<evidence type="ECO:0000256" key="1">
    <source>
        <dbReference type="ARBA" id="ARBA00007583"/>
    </source>
</evidence>
<dbReference type="PANTHER" id="PTHR24045">
    <property type="match status" value="1"/>
</dbReference>
<feature type="compositionally biased region" description="Acidic residues" evidence="4">
    <location>
        <begin position="595"/>
        <end position="605"/>
    </location>
</feature>
<keyword evidence="10" id="KW-1185">Reference proteome</keyword>
<dbReference type="Pfam" id="PF17102">
    <property type="entry name" value="Stealth_CR3"/>
    <property type="match status" value="1"/>
</dbReference>